<proteinExistence type="predicted"/>
<dbReference type="Proteomes" id="UP000735302">
    <property type="component" value="Unassembled WGS sequence"/>
</dbReference>
<protein>
    <submittedName>
        <fullName evidence="1">Uncharacterized protein</fullName>
    </submittedName>
</protein>
<accession>A0AAV3Y063</accession>
<reference evidence="1 2" key="1">
    <citation type="journal article" date="2021" name="Elife">
        <title>Chloroplast acquisition without the gene transfer in kleptoplastic sea slugs, Plakobranchus ocellatus.</title>
        <authorList>
            <person name="Maeda T."/>
            <person name="Takahashi S."/>
            <person name="Yoshida T."/>
            <person name="Shimamura S."/>
            <person name="Takaki Y."/>
            <person name="Nagai Y."/>
            <person name="Toyoda A."/>
            <person name="Suzuki Y."/>
            <person name="Arimoto A."/>
            <person name="Ishii H."/>
            <person name="Satoh N."/>
            <person name="Nishiyama T."/>
            <person name="Hasebe M."/>
            <person name="Maruyama T."/>
            <person name="Minagawa J."/>
            <person name="Obokata J."/>
            <person name="Shigenobu S."/>
        </authorList>
    </citation>
    <scope>NUCLEOTIDE SEQUENCE [LARGE SCALE GENOMIC DNA]</scope>
</reference>
<name>A0AAV3Y063_9GAST</name>
<keyword evidence="2" id="KW-1185">Reference proteome</keyword>
<evidence type="ECO:0000313" key="1">
    <source>
        <dbReference type="EMBL" id="GFN76333.1"/>
    </source>
</evidence>
<sequence>MADKDAPNGLYNNEYQSCRVSVPIATFTLHVIDSIQGLGTHGSRARCGSLDGCIGFADKSLIMRKNVWLDFFVPARIGDWHRRLDSKSGYHILLSKITADVRMCKKIHTTACLESRK</sequence>
<evidence type="ECO:0000313" key="2">
    <source>
        <dbReference type="Proteomes" id="UP000735302"/>
    </source>
</evidence>
<dbReference type="EMBL" id="BLXT01000370">
    <property type="protein sequence ID" value="GFN76333.1"/>
    <property type="molecule type" value="Genomic_DNA"/>
</dbReference>
<comment type="caution">
    <text evidence="1">The sequence shown here is derived from an EMBL/GenBank/DDBJ whole genome shotgun (WGS) entry which is preliminary data.</text>
</comment>
<gene>
    <name evidence="1" type="ORF">PoB_000283900</name>
</gene>
<organism evidence="1 2">
    <name type="scientific">Plakobranchus ocellatus</name>
    <dbReference type="NCBI Taxonomy" id="259542"/>
    <lineage>
        <taxon>Eukaryota</taxon>
        <taxon>Metazoa</taxon>
        <taxon>Spiralia</taxon>
        <taxon>Lophotrochozoa</taxon>
        <taxon>Mollusca</taxon>
        <taxon>Gastropoda</taxon>
        <taxon>Heterobranchia</taxon>
        <taxon>Euthyneura</taxon>
        <taxon>Panpulmonata</taxon>
        <taxon>Sacoglossa</taxon>
        <taxon>Placobranchoidea</taxon>
        <taxon>Plakobranchidae</taxon>
        <taxon>Plakobranchus</taxon>
    </lineage>
</organism>
<dbReference type="AlphaFoldDB" id="A0AAV3Y063"/>